<dbReference type="RefSeq" id="WP_095585040.1">
    <property type="nucleotide sequence ID" value="NZ_JAJQQQ010000015.1"/>
</dbReference>
<dbReference type="Proteomes" id="UP000218944">
    <property type="component" value="Unassembled WGS sequence"/>
</dbReference>
<dbReference type="InterPro" id="IPR036259">
    <property type="entry name" value="MFS_trans_sf"/>
</dbReference>
<keyword evidence="2" id="KW-1133">Transmembrane helix</keyword>
<organism evidence="3 4">
    <name type="scientific">Streptomyces albireticuli</name>
    <dbReference type="NCBI Taxonomy" id="1940"/>
    <lineage>
        <taxon>Bacteria</taxon>
        <taxon>Bacillati</taxon>
        <taxon>Actinomycetota</taxon>
        <taxon>Actinomycetes</taxon>
        <taxon>Kitasatosporales</taxon>
        <taxon>Streptomycetaceae</taxon>
        <taxon>Streptomyces</taxon>
    </lineage>
</organism>
<reference evidence="3 4" key="1">
    <citation type="submission" date="2017-08" db="EMBL/GenBank/DDBJ databases">
        <title>Genome sequence of Streptomyces albireticuli NRRL B-1670.</title>
        <authorList>
            <person name="Graham D.E."/>
            <person name="Mahan K.M."/>
            <person name="Klingeman D.M."/>
            <person name="Hettich R.L."/>
            <person name="Parry R.J."/>
            <person name="Spain J.C."/>
        </authorList>
    </citation>
    <scope>NUCLEOTIDE SEQUENCE [LARGE SCALE GENOMIC DNA]</scope>
    <source>
        <strain evidence="3 4">NRRL B-1670</strain>
    </source>
</reference>
<keyword evidence="2" id="KW-0472">Membrane</keyword>
<feature type="transmembrane region" description="Helical" evidence="2">
    <location>
        <begin position="213"/>
        <end position="233"/>
    </location>
</feature>
<evidence type="ECO:0000256" key="2">
    <source>
        <dbReference type="SAM" id="Phobius"/>
    </source>
</evidence>
<name>A0A2A2CYK3_9ACTN</name>
<proteinExistence type="predicted"/>
<comment type="caution">
    <text evidence="3">The sequence shown here is derived from an EMBL/GenBank/DDBJ whole genome shotgun (WGS) entry which is preliminary data.</text>
</comment>
<evidence type="ECO:0000313" key="3">
    <source>
        <dbReference type="EMBL" id="PAU44325.1"/>
    </source>
</evidence>
<evidence type="ECO:0000313" key="4">
    <source>
        <dbReference type="Proteomes" id="UP000218944"/>
    </source>
</evidence>
<feature type="transmembrane region" description="Helical" evidence="2">
    <location>
        <begin position="187"/>
        <end position="207"/>
    </location>
</feature>
<keyword evidence="4" id="KW-1185">Reference proteome</keyword>
<dbReference type="Gene3D" id="1.20.1250.20">
    <property type="entry name" value="MFS general substrate transporter like domains"/>
    <property type="match status" value="1"/>
</dbReference>
<dbReference type="AlphaFoldDB" id="A0A2A2CYK3"/>
<gene>
    <name evidence="3" type="ORF">CK936_35470</name>
</gene>
<feature type="region of interest" description="Disordered" evidence="1">
    <location>
        <begin position="161"/>
        <end position="182"/>
    </location>
</feature>
<feature type="transmembrane region" description="Helical" evidence="2">
    <location>
        <begin position="35"/>
        <end position="58"/>
    </location>
</feature>
<dbReference type="EMBL" id="NSJV01000684">
    <property type="protein sequence ID" value="PAU44325.1"/>
    <property type="molecule type" value="Genomic_DNA"/>
</dbReference>
<sequence length="261" mass="26611">MTTRTAPSRPWTETWDPEDEDFWERGARHIARRNLSVAVLCGHLALCVWGMWSALVLFRSPGTGPARVPAHGLAYGPGGTFLLVASPVAAWAALRWAGSRASGRADRPDGRERVVLGTAALLPAARGTSVGFAGGFTALCVCGGAGAGALDRLVRGGDGRAGGLPRGRARRSAEDGPRAVRGGGPGVAEALGGVAVLLVFAACHAVSDGSAAPALRVLAVVHGVCAVAARAVVRRRGRVAAVAPYRPGAPPAVPVRMSSRG</sequence>
<protein>
    <submittedName>
        <fullName evidence="3">Uncharacterized protein</fullName>
    </submittedName>
</protein>
<evidence type="ECO:0000256" key="1">
    <source>
        <dbReference type="SAM" id="MobiDB-lite"/>
    </source>
</evidence>
<keyword evidence="2" id="KW-0812">Transmembrane</keyword>
<accession>A0A2A2CYK3</accession>
<feature type="transmembrane region" description="Helical" evidence="2">
    <location>
        <begin position="78"/>
        <end position="97"/>
    </location>
</feature>